<protein>
    <submittedName>
        <fullName evidence="3">Zinc ribbon domain-containing protein</fullName>
    </submittedName>
</protein>
<feature type="transmembrane region" description="Helical" evidence="1">
    <location>
        <begin position="40"/>
        <end position="59"/>
    </location>
</feature>
<sequence length="164" mass="16903">MRVPRLTGPSGPKRPWLAAVLALVVTGLGHAYLRRWLRGFGWFAATFAAVVLLVPPEVVEAMGTGAPIDDPTSALPPAFVVVASAVDAYLLARRTNTQAAARHASDAGAVAANAPAHGGDPEAGAAACPNCGQDLDPELDFCPWCTTELSRPGPNGPDPDGSDR</sequence>
<gene>
    <name evidence="3" type="ORF">ACFQKD_12325</name>
</gene>
<accession>A0ABD5WZ24</accession>
<keyword evidence="1" id="KW-0472">Membrane</keyword>
<evidence type="ECO:0000313" key="4">
    <source>
        <dbReference type="Proteomes" id="UP001596388"/>
    </source>
</evidence>
<keyword evidence="1" id="KW-0812">Transmembrane</keyword>
<dbReference type="Pfam" id="PF24460">
    <property type="entry name" value="DUF7575"/>
    <property type="match status" value="1"/>
</dbReference>
<evidence type="ECO:0000256" key="1">
    <source>
        <dbReference type="SAM" id="Phobius"/>
    </source>
</evidence>
<comment type="caution">
    <text evidence="3">The sequence shown here is derived from an EMBL/GenBank/DDBJ whole genome shotgun (WGS) entry which is preliminary data.</text>
</comment>
<evidence type="ECO:0000313" key="3">
    <source>
        <dbReference type="EMBL" id="MFC7098088.1"/>
    </source>
</evidence>
<dbReference type="GeneID" id="79270990"/>
<evidence type="ECO:0000259" key="2">
    <source>
        <dbReference type="Pfam" id="PF24460"/>
    </source>
</evidence>
<feature type="domain" description="DUF7575" evidence="2">
    <location>
        <begin position="124"/>
        <end position="149"/>
    </location>
</feature>
<dbReference type="EMBL" id="JBHTAG010000003">
    <property type="protein sequence ID" value="MFC7098088.1"/>
    <property type="molecule type" value="Genomic_DNA"/>
</dbReference>
<name>A0ABD5WZ24_9EURY</name>
<dbReference type="AlphaFoldDB" id="A0ABD5WZ24"/>
<keyword evidence="4" id="KW-1185">Reference proteome</keyword>
<feature type="transmembrane region" description="Helical" evidence="1">
    <location>
        <begin position="74"/>
        <end position="92"/>
    </location>
</feature>
<dbReference type="InterPro" id="IPR055997">
    <property type="entry name" value="DUF7575"/>
</dbReference>
<reference evidence="3 4" key="1">
    <citation type="journal article" date="2019" name="Int. J. Syst. Evol. Microbiol.">
        <title>The Global Catalogue of Microorganisms (GCM) 10K type strain sequencing project: providing services to taxonomists for standard genome sequencing and annotation.</title>
        <authorList>
            <consortium name="The Broad Institute Genomics Platform"/>
            <consortium name="The Broad Institute Genome Sequencing Center for Infectious Disease"/>
            <person name="Wu L."/>
            <person name="Ma J."/>
        </authorList>
    </citation>
    <scope>NUCLEOTIDE SEQUENCE [LARGE SCALE GENOMIC DNA]</scope>
    <source>
        <strain evidence="3 4">DT55</strain>
    </source>
</reference>
<proteinExistence type="predicted"/>
<keyword evidence="1" id="KW-1133">Transmembrane helix</keyword>
<feature type="transmembrane region" description="Helical" evidence="1">
    <location>
        <begin position="15"/>
        <end position="33"/>
    </location>
</feature>
<dbReference type="Proteomes" id="UP001596388">
    <property type="component" value="Unassembled WGS sequence"/>
</dbReference>
<organism evidence="3 4">
    <name type="scientific">Halobaculum marinum</name>
    <dbReference type="NCBI Taxonomy" id="3031996"/>
    <lineage>
        <taxon>Archaea</taxon>
        <taxon>Methanobacteriati</taxon>
        <taxon>Methanobacteriota</taxon>
        <taxon>Stenosarchaea group</taxon>
        <taxon>Halobacteria</taxon>
        <taxon>Halobacteriales</taxon>
        <taxon>Haloferacaceae</taxon>
        <taxon>Halobaculum</taxon>
    </lineage>
</organism>
<dbReference type="RefSeq" id="WP_276237416.1">
    <property type="nucleotide sequence ID" value="NZ_CP119989.1"/>
</dbReference>